<dbReference type="STRING" id="1618478.UR68_C0036G0006"/>
<dbReference type="EMBL" id="LBQC01000036">
    <property type="protein sequence ID" value="KKP71168.1"/>
    <property type="molecule type" value="Genomic_DNA"/>
</dbReference>
<dbReference type="AlphaFoldDB" id="A0A0G0BP15"/>
<comment type="caution">
    <text evidence="1">The sequence shown here is derived from an EMBL/GenBank/DDBJ whole genome shotgun (WGS) entry which is preliminary data.</text>
</comment>
<organism evidence="1 2">
    <name type="scientific">Candidatus Roizmanbacteria bacterium GW2011_GWA2_35_19</name>
    <dbReference type="NCBI Taxonomy" id="1618478"/>
    <lineage>
        <taxon>Bacteria</taxon>
        <taxon>Candidatus Roizmaniibacteriota</taxon>
    </lineage>
</organism>
<evidence type="ECO:0000313" key="2">
    <source>
        <dbReference type="Proteomes" id="UP000034457"/>
    </source>
</evidence>
<accession>A0A0G0BP15</accession>
<dbReference type="Proteomes" id="UP000034457">
    <property type="component" value="Unassembled WGS sequence"/>
</dbReference>
<sequence>MANTAGTSADLALSSKISSNEIKSINMQKKRMAIGSVLRKHNSPLLNDVDSFMDTCQKYDLDCYLLPSISGIESTFGKFIYPNSFNPFGWGRGLIMFNNWSEAIDTVGRGLRVNYMDKWGATTVEEIGRIYCEGDTWASKVNYFMNQFKAEEEKIALFSRDFPVKL</sequence>
<gene>
    <name evidence="1" type="ORF">UR68_C0036G0006</name>
</gene>
<evidence type="ECO:0000313" key="1">
    <source>
        <dbReference type="EMBL" id="KKP71168.1"/>
    </source>
</evidence>
<proteinExistence type="predicted"/>
<protein>
    <submittedName>
        <fullName evidence="1">Uncharacterized protein</fullName>
    </submittedName>
</protein>
<reference evidence="1 2" key="1">
    <citation type="journal article" date="2015" name="Nature">
        <title>rRNA introns, odd ribosomes, and small enigmatic genomes across a large radiation of phyla.</title>
        <authorList>
            <person name="Brown C.T."/>
            <person name="Hug L.A."/>
            <person name="Thomas B.C."/>
            <person name="Sharon I."/>
            <person name="Castelle C.J."/>
            <person name="Singh A."/>
            <person name="Wilkins M.J."/>
            <person name="Williams K.H."/>
            <person name="Banfield J.F."/>
        </authorList>
    </citation>
    <scope>NUCLEOTIDE SEQUENCE [LARGE SCALE GENOMIC DNA]</scope>
</reference>
<name>A0A0G0BP15_9BACT</name>